<protein>
    <submittedName>
        <fullName evidence="1">Uncharacterized protein</fullName>
    </submittedName>
</protein>
<gene>
    <name evidence="1" type="ORF">C5Y98_04405</name>
</gene>
<name>A0A2S8G8P2_9BACT</name>
<feature type="non-terminal residue" evidence="1">
    <location>
        <position position="209"/>
    </location>
</feature>
<organism evidence="1 2">
    <name type="scientific">Blastopirellula marina</name>
    <dbReference type="NCBI Taxonomy" id="124"/>
    <lineage>
        <taxon>Bacteria</taxon>
        <taxon>Pseudomonadati</taxon>
        <taxon>Planctomycetota</taxon>
        <taxon>Planctomycetia</taxon>
        <taxon>Pirellulales</taxon>
        <taxon>Pirellulaceae</taxon>
        <taxon>Blastopirellula</taxon>
    </lineage>
</organism>
<sequence length="209" mass="22947">MAKQKKRWFRHGKTRISRDRREKNLRHPSLEILEDRKMLATITWDGGGEDHSWSNPLNWSNDQLPSIADDVTIDVEGSVTIEYNAGSASVQSLVLAENLLISEGTLLVASNLSVDANQWIQTQGTTAWFVAEGLTSIDGVDLYAKEGGRFYFSAIQSITNVGDTTWEADGFGSQILLPNLTSYNTGNAIGQDVYVRALNGGLIDLSSLP</sequence>
<accession>A0A2S8G8P2</accession>
<dbReference type="Proteomes" id="UP000239388">
    <property type="component" value="Unassembled WGS sequence"/>
</dbReference>
<dbReference type="EMBL" id="PUIB01000007">
    <property type="protein sequence ID" value="PQO40825.1"/>
    <property type="molecule type" value="Genomic_DNA"/>
</dbReference>
<dbReference type="AlphaFoldDB" id="A0A2S8G8P2"/>
<comment type="caution">
    <text evidence="1">The sequence shown here is derived from an EMBL/GenBank/DDBJ whole genome shotgun (WGS) entry which is preliminary data.</text>
</comment>
<reference evidence="1 2" key="1">
    <citation type="submission" date="2018-02" db="EMBL/GenBank/DDBJ databases">
        <title>Comparative genomes isolates from brazilian mangrove.</title>
        <authorList>
            <person name="Araujo J.E."/>
            <person name="Taketani R.G."/>
            <person name="Silva M.C.P."/>
            <person name="Loureco M.V."/>
            <person name="Andreote F.D."/>
        </authorList>
    </citation>
    <scope>NUCLEOTIDE SEQUENCE [LARGE SCALE GENOMIC DNA]</scope>
    <source>
        <strain evidence="1 2">NAP PRIS-MGV</strain>
    </source>
</reference>
<evidence type="ECO:0000313" key="2">
    <source>
        <dbReference type="Proteomes" id="UP000239388"/>
    </source>
</evidence>
<evidence type="ECO:0000313" key="1">
    <source>
        <dbReference type="EMBL" id="PQO40825.1"/>
    </source>
</evidence>
<proteinExistence type="predicted"/>
<dbReference type="RefSeq" id="WP_199193198.1">
    <property type="nucleotide sequence ID" value="NZ_PUIB01000007.1"/>
</dbReference>